<keyword evidence="10" id="KW-1185">Reference proteome</keyword>
<dbReference type="Pfam" id="PF04130">
    <property type="entry name" value="GCP_C_terminal"/>
    <property type="match status" value="1"/>
</dbReference>
<evidence type="ECO:0000313" key="9">
    <source>
        <dbReference type="EMBL" id="KAG2377607.1"/>
    </source>
</evidence>
<dbReference type="GO" id="GO:0005874">
    <property type="term" value="C:microtubule"/>
    <property type="evidence" value="ECO:0007669"/>
    <property type="project" value="UniProtKB-KW"/>
</dbReference>
<comment type="subcellular location">
    <subcellularLocation>
        <location evidence="5">Cytoplasm</location>
        <location evidence="5">Cytoskeleton</location>
        <location evidence="5">Microtubule organizing center</location>
    </subcellularLocation>
</comment>
<feature type="region of interest" description="Disordered" evidence="6">
    <location>
        <begin position="1"/>
        <end position="40"/>
    </location>
</feature>
<proteinExistence type="inferred from homology"/>
<dbReference type="GO" id="GO:0031122">
    <property type="term" value="P:cytoplasmic microtubule organization"/>
    <property type="evidence" value="ECO:0007669"/>
    <property type="project" value="TreeGrafter"/>
</dbReference>
<dbReference type="Proteomes" id="UP000816034">
    <property type="component" value="Unassembled WGS sequence"/>
</dbReference>
<evidence type="ECO:0000256" key="1">
    <source>
        <dbReference type="ARBA" id="ARBA00010337"/>
    </source>
</evidence>
<evidence type="ECO:0000256" key="3">
    <source>
        <dbReference type="ARBA" id="ARBA00022701"/>
    </source>
</evidence>
<dbReference type="GO" id="GO:0000922">
    <property type="term" value="C:spindle pole"/>
    <property type="evidence" value="ECO:0007669"/>
    <property type="project" value="InterPro"/>
</dbReference>
<feature type="domain" description="Gamma tubulin complex component protein N-terminal" evidence="8">
    <location>
        <begin position="91"/>
        <end position="394"/>
    </location>
</feature>
<reference evidence="9 10" key="1">
    <citation type="journal article" date="2018" name="BMC Genomics">
        <title>The genome of Naegleria lovaniensis, the basis for a comparative approach to unravel pathogenicity factors of the human pathogenic amoeba N. fowleri.</title>
        <authorList>
            <person name="Liechti N."/>
            <person name="Schurch N."/>
            <person name="Bruggmann R."/>
            <person name="Wittwer M."/>
        </authorList>
    </citation>
    <scope>NUCLEOTIDE SEQUENCE [LARGE SCALE GENOMIC DNA]</scope>
    <source>
        <strain evidence="9 10">ATCC 30569</strain>
    </source>
</reference>
<dbReference type="GO" id="GO:0043015">
    <property type="term" value="F:gamma-tubulin binding"/>
    <property type="evidence" value="ECO:0007669"/>
    <property type="project" value="InterPro"/>
</dbReference>
<dbReference type="InterPro" id="IPR040457">
    <property type="entry name" value="GCP_C"/>
</dbReference>
<evidence type="ECO:0000313" key="10">
    <source>
        <dbReference type="Proteomes" id="UP000816034"/>
    </source>
</evidence>
<dbReference type="GO" id="GO:0051225">
    <property type="term" value="P:spindle assembly"/>
    <property type="evidence" value="ECO:0007669"/>
    <property type="project" value="TreeGrafter"/>
</dbReference>
<keyword evidence="3 5" id="KW-0493">Microtubule</keyword>
<accession>A0AA88KEL6</accession>
<sequence>MLSTHSQQEASPKLGGSTSSSTDMASQQPNNNHLSSTLHPEEPEWLKTRQFLSHDFLKKHPDVVQQHNSTNFSNTNTLENLPSKVQEYMIIEELFNCLMGFEGKYIKCVSEHDHDQLMSENGTLLMDKTIDSFKYSLNCVIDSSLTDLVNRILPLCEKHARVCNFFDKRASYENGVVCQAFCSALRSLEKEYMMFINQLDLLFKQDQVNLQKLYYHLQSGAWKTMDILDRLIEEITKENAKGGSLINIIQRISKSISTDDKTQKLFNFILSKSCAPYFEMIESWIFKGEIEDVFGEFFIEENKQIVKEQLVRDFNSSYWESKYSITREVPFFLSKISDKVLACGRYLSLLSECGQKFEKKIVDKINFVDGKALSILEEAYASACKQIIDYFFGKVKLLDRLHSLKHYFLFDHGDFFVHFMDTAEQENELAKKSTEVSLSKLQSSIDFAARTCSIPNDEYRDALSCSLKPLNLASFLSIIKQLSSSNRLDAALLEQQQLQESAAIEGYEAFCLEYNVEWPMTLLINRKNLTKYQILFRHIFCFKYTERCLCNTWSNHKFSKELKLGKSFASFYALRHKMIHFIQHFLSYALIEVVEKNYVEMERKIKQATTLDEVLKSHEQFLDSSLNGCLVSSTDAFKCLNKLLTCCNLFSKYMNQFSLAISNNVAEGLATEQVALTNYQTFEHRRERLAQSSEIARNTAHDDTYHRSMNKFTQTFESTLNQLKSHTSHIFTLSMSFEKEDTVGTSSSVFY</sequence>
<evidence type="ECO:0000256" key="4">
    <source>
        <dbReference type="ARBA" id="ARBA00023212"/>
    </source>
</evidence>
<name>A0AA88KEL6_NAELO</name>
<feature type="domain" description="Gamma tubulin complex component C-terminal" evidence="7">
    <location>
        <begin position="397"/>
        <end position="727"/>
    </location>
</feature>
<comment type="similarity">
    <text evidence="1 5">Belongs to the TUBGCP family.</text>
</comment>
<feature type="compositionally biased region" description="Polar residues" evidence="6">
    <location>
        <begin position="1"/>
        <end position="38"/>
    </location>
</feature>
<dbReference type="GO" id="GO:0007020">
    <property type="term" value="P:microtubule nucleation"/>
    <property type="evidence" value="ECO:0007669"/>
    <property type="project" value="InterPro"/>
</dbReference>
<evidence type="ECO:0000259" key="7">
    <source>
        <dbReference type="Pfam" id="PF04130"/>
    </source>
</evidence>
<organism evidence="9 10">
    <name type="scientific">Naegleria lovaniensis</name>
    <name type="common">Amoeba</name>
    <dbReference type="NCBI Taxonomy" id="51637"/>
    <lineage>
        <taxon>Eukaryota</taxon>
        <taxon>Discoba</taxon>
        <taxon>Heterolobosea</taxon>
        <taxon>Tetramitia</taxon>
        <taxon>Eutetramitia</taxon>
        <taxon>Vahlkampfiidae</taxon>
        <taxon>Naegleria</taxon>
    </lineage>
</organism>
<evidence type="ECO:0000259" key="8">
    <source>
        <dbReference type="Pfam" id="PF17681"/>
    </source>
</evidence>
<dbReference type="InterPro" id="IPR041470">
    <property type="entry name" value="GCP_N"/>
</dbReference>
<protein>
    <recommendedName>
        <fullName evidence="5">Spindle pole body component</fullName>
    </recommendedName>
</protein>
<dbReference type="GeneID" id="68101577"/>
<comment type="caution">
    <text evidence="9">The sequence shown here is derived from an EMBL/GenBank/DDBJ whole genome shotgun (WGS) entry which is preliminary data.</text>
</comment>
<dbReference type="PANTHER" id="PTHR19302">
    <property type="entry name" value="GAMMA TUBULIN COMPLEX PROTEIN"/>
    <property type="match status" value="1"/>
</dbReference>
<dbReference type="PANTHER" id="PTHR19302:SF13">
    <property type="entry name" value="GAMMA-TUBULIN COMPLEX COMPONENT 2"/>
    <property type="match status" value="1"/>
</dbReference>
<keyword evidence="4 5" id="KW-0206">Cytoskeleton</keyword>
<evidence type="ECO:0000256" key="2">
    <source>
        <dbReference type="ARBA" id="ARBA00022490"/>
    </source>
</evidence>
<dbReference type="AlphaFoldDB" id="A0AA88KEL6"/>
<keyword evidence="2 5" id="KW-0963">Cytoplasm</keyword>
<dbReference type="GO" id="GO:0000930">
    <property type="term" value="C:gamma-tubulin complex"/>
    <property type="evidence" value="ECO:0007669"/>
    <property type="project" value="TreeGrafter"/>
</dbReference>
<dbReference type="GO" id="GO:0051321">
    <property type="term" value="P:meiotic cell cycle"/>
    <property type="evidence" value="ECO:0007669"/>
    <property type="project" value="TreeGrafter"/>
</dbReference>
<evidence type="ECO:0000256" key="5">
    <source>
        <dbReference type="RuleBase" id="RU363050"/>
    </source>
</evidence>
<dbReference type="EMBL" id="PYSW02000037">
    <property type="protein sequence ID" value="KAG2377607.1"/>
    <property type="molecule type" value="Genomic_DNA"/>
</dbReference>
<dbReference type="Gene3D" id="1.20.120.1900">
    <property type="entry name" value="Gamma-tubulin complex, C-terminal domain"/>
    <property type="match status" value="1"/>
</dbReference>
<evidence type="ECO:0000256" key="6">
    <source>
        <dbReference type="SAM" id="MobiDB-lite"/>
    </source>
</evidence>
<dbReference type="Pfam" id="PF17681">
    <property type="entry name" value="GCP_N_terminal"/>
    <property type="match status" value="1"/>
</dbReference>
<dbReference type="GO" id="GO:0051011">
    <property type="term" value="F:microtubule minus-end binding"/>
    <property type="evidence" value="ECO:0007669"/>
    <property type="project" value="TreeGrafter"/>
</dbReference>
<gene>
    <name evidence="9" type="ORF">C9374_009123</name>
</gene>
<dbReference type="InterPro" id="IPR007259">
    <property type="entry name" value="GCP"/>
</dbReference>
<dbReference type="GO" id="GO:0000278">
    <property type="term" value="P:mitotic cell cycle"/>
    <property type="evidence" value="ECO:0007669"/>
    <property type="project" value="TreeGrafter"/>
</dbReference>
<dbReference type="InterPro" id="IPR042241">
    <property type="entry name" value="GCP_C_sf"/>
</dbReference>
<dbReference type="RefSeq" id="XP_044544869.1">
    <property type="nucleotide sequence ID" value="XM_044699276.1"/>
</dbReference>